<dbReference type="EMBL" id="UOFL01000092">
    <property type="protein sequence ID" value="VAW75701.1"/>
    <property type="molecule type" value="Genomic_DNA"/>
</dbReference>
<gene>
    <name evidence="1" type="ORF">MNBD_GAMMA12-1555</name>
</gene>
<name>A0A3B0Y7X7_9ZZZZ</name>
<dbReference type="AlphaFoldDB" id="A0A3B0Y7X7"/>
<organism evidence="1">
    <name type="scientific">hydrothermal vent metagenome</name>
    <dbReference type="NCBI Taxonomy" id="652676"/>
    <lineage>
        <taxon>unclassified sequences</taxon>
        <taxon>metagenomes</taxon>
        <taxon>ecological metagenomes</taxon>
    </lineage>
</organism>
<reference evidence="1" key="1">
    <citation type="submission" date="2018-06" db="EMBL/GenBank/DDBJ databases">
        <authorList>
            <person name="Zhirakovskaya E."/>
        </authorList>
    </citation>
    <scope>NUCLEOTIDE SEQUENCE</scope>
</reference>
<accession>A0A3B0Y7X7</accession>
<sequence>MSDVLTCHYQNSSVELVAVETKKLALQSLVKVTKTIKRLLSSMDAVTRLSNTSFQLPPAMKKFHQCLYVKFSHDPTNIVEANLTEIERRIRTDMASIIKLTELSENEFMQYVDQTDRESNGHKVLNIVRIFRRRAKTAISLRLILKERGISHKPLVLDVDESEILASITSLEKKEQHCVNQVKENIEDFVKSIDIIFIDGNTDKLVLDYLTSIRKGLIQNLEHLNAGKSIIEIPFPFEQVEVEKDEQALSVDREVTYEPTHEHSLMPESGTAVRQEGSKPPLKKSFVMKLWIWLTSPMDVSWSKKGRHK</sequence>
<protein>
    <submittedName>
        <fullName evidence="1">Uncharacterized protein</fullName>
    </submittedName>
</protein>
<evidence type="ECO:0000313" key="1">
    <source>
        <dbReference type="EMBL" id="VAW75701.1"/>
    </source>
</evidence>
<proteinExistence type="predicted"/>